<comment type="caution">
    <text evidence="1">The sequence shown here is derived from an EMBL/GenBank/DDBJ whole genome shotgun (WGS) entry which is preliminary data.</text>
</comment>
<sequence>MYKSFAAGLCSLTYLPFSSARGLPHYRPGHGEDSCNRSYEASPGPGVESYEIGGNGTTYWPYYIFKSSHFNPPVWEINATGEPLAPGFIFTTPSDFSTTPVVKQPAPQIFTSEGQLVWSGPAVNATNFKWQDFDGAPTLTYWSGVSSAGGNTGHGYGNVTFLDTSYDVQYVVCPDLGLVIPGDVSEVCQADIHESYVTDRNTILVSAYNSTPADLSSVNGSTSGHVFDCLFFEIDPKSGEILFRWSALEHVPVTDSHEPLHETGGATVPFDYFHINSVVNIGEYYLVNSRHTWTVYLLDRQGNIVWRFAGDTGGDFGALPDGGTFRWQHHPRPHNVTDTAFDLSIFNNNNQAVDNSSSHPTDVLVYHLPYQPNNATPPVLRRNLQTSPPLFADSQGSYQADLANGNQFVNFGQLPLIKEYGPATDGSDVRWTGRAGPDNLVQLYRSFKKFWHATPSTKPSLVVLPHSNSSSQSKGYVSWNGATDVTGWNVYEGASQRSLHFVGQIGVRGFETQFDVACWAEYVQVGAIVNGTEVRKSEVISTS</sequence>
<evidence type="ECO:0008006" key="3">
    <source>
        <dbReference type="Google" id="ProtNLM"/>
    </source>
</evidence>
<evidence type="ECO:0000313" key="2">
    <source>
        <dbReference type="Proteomes" id="UP001324427"/>
    </source>
</evidence>
<dbReference type="EMBL" id="JAVFHQ010000010">
    <property type="protein sequence ID" value="KAK4547680.1"/>
    <property type="molecule type" value="Genomic_DNA"/>
</dbReference>
<name>A0AAV9JRN6_9PEZI</name>
<dbReference type="Proteomes" id="UP001324427">
    <property type="component" value="Unassembled WGS sequence"/>
</dbReference>
<keyword evidence="2" id="KW-1185">Reference proteome</keyword>
<dbReference type="PANTHER" id="PTHR35340">
    <property type="entry name" value="PQQ ENZYME REPEAT PROTEIN-RELATED"/>
    <property type="match status" value="1"/>
</dbReference>
<gene>
    <name evidence="1" type="ORF">LTR36_000637</name>
</gene>
<accession>A0AAV9JRN6</accession>
<proteinExistence type="predicted"/>
<dbReference type="PANTHER" id="PTHR35340:SF6">
    <property type="entry name" value="ASST-DOMAIN-CONTAINING PROTEIN"/>
    <property type="match status" value="1"/>
</dbReference>
<dbReference type="InterPro" id="IPR053143">
    <property type="entry name" value="Arylsulfate_ST"/>
</dbReference>
<dbReference type="Pfam" id="PF14269">
    <property type="entry name" value="Arylsulfotran_2"/>
    <property type="match status" value="1"/>
</dbReference>
<organism evidence="1 2">
    <name type="scientific">Oleoguttula mirabilis</name>
    <dbReference type="NCBI Taxonomy" id="1507867"/>
    <lineage>
        <taxon>Eukaryota</taxon>
        <taxon>Fungi</taxon>
        <taxon>Dikarya</taxon>
        <taxon>Ascomycota</taxon>
        <taxon>Pezizomycotina</taxon>
        <taxon>Dothideomycetes</taxon>
        <taxon>Dothideomycetidae</taxon>
        <taxon>Mycosphaerellales</taxon>
        <taxon>Teratosphaeriaceae</taxon>
        <taxon>Oleoguttula</taxon>
    </lineage>
</organism>
<dbReference type="AlphaFoldDB" id="A0AAV9JRN6"/>
<dbReference type="InterPro" id="IPR039535">
    <property type="entry name" value="ASST-like"/>
</dbReference>
<evidence type="ECO:0000313" key="1">
    <source>
        <dbReference type="EMBL" id="KAK4547680.1"/>
    </source>
</evidence>
<protein>
    <recommendedName>
        <fullName evidence="3">ASST-domain-containing protein</fullName>
    </recommendedName>
</protein>
<reference evidence="1 2" key="1">
    <citation type="submission" date="2021-11" db="EMBL/GenBank/DDBJ databases">
        <title>Black yeast isolated from Biological Soil Crust.</title>
        <authorList>
            <person name="Kurbessoian T."/>
        </authorList>
    </citation>
    <scope>NUCLEOTIDE SEQUENCE [LARGE SCALE GENOMIC DNA]</scope>
    <source>
        <strain evidence="1 2">CCFEE 5522</strain>
    </source>
</reference>